<accession>A0A0P7Y141</accession>
<proteinExistence type="predicted"/>
<dbReference type="Pfam" id="PF01462">
    <property type="entry name" value="LRRNT"/>
    <property type="match status" value="1"/>
</dbReference>
<reference evidence="6 7" key="1">
    <citation type="submission" date="2015-08" db="EMBL/GenBank/DDBJ databases">
        <title>The genome of the Asian arowana (Scleropages formosus).</title>
        <authorList>
            <person name="Tan M.H."/>
            <person name="Gan H.M."/>
            <person name="Croft L.J."/>
            <person name="Austin C.M."/>
        </authorList>
    </citation>
    <scope>NUCLEOTIDE SEQUENCE [LARGE SCALE GENOMIC DNA]</scope>
    <source>
        <strain evidence="6">Aro1</strain>
    </source>
</reference>
<keyword evidence="3" id="KW-0677">Repeat</keyword>
<organism evidence="6 7">
    <name type="scientific">Scleropages formosus</name>
    <name type="common">Asian bonytongue</name>
    <name type="synonym">Osteoglossum formosum</name>
    <dbReference type="NCBI Taxonomy" id="113540"/>
    <lineage>
        <taxon>Eukaryota</taxon>
        <taxon>Metazoa</taxon>
        <taxon>Chordata</taxon>
        <taxon>Craniata</taxon>
        <taxon>Vertebrata</taxon>
        <taxon>Euteleostomi</taxon>
        <taxon>Actinopterygii</taxon>
        <taxon>Neopterygii</taxon>
        <taxon>Teleostei</taxon>
        <taxon>Osteoglossocephala</taxon>
        <taxon>Osteoglossomorpha</taxon>
        <taxon>Osteoglossiformes</taxon>
        <taxon>Osteoglossidae</taxon>
        <taxon>Scleropages</taxon>
    </lineage>
</organism>
<dbReference type="SMART" id="SM00082">
    <property type="entry name" value="LRRCT"/>
    <property type="match status" value="1"/>
</dbReference>
<dbReference type="Pfam" id="PF00008">
    <property type="entry name" value="EGF"/>
    <property type="match status" value="1"/>
</dbReference>
<dbReference type="PROSITE" id="PS01186">
    <property type="entry name" value="EGF_2"/>
    <property type="match status" value="1"/>
</dbReference>
<evidence type="ECO:0000256" key="1">
    <source>
        <dbReference type="ARBA" id="ARBA00022614"/>
    </source>
</evidence>
<dbReference type="PANTHER" id="PTHR24369:SF210">
    <property type="entry name" value="CHAOPTIN-RELATED"/>
    <property type="match status" value="1"/>
</dbReference>
<name>A0A0P7Y141_SCLFO</name>
<feature type="non-terminal residue" evidence="6">
    <location>
        <position position="265"/>
    </location>
</feature>
<dbReference type="SMART" id="SM00013">
    <property type="entry name" value="LRRNT"/>
    <property type="match status" value="1"/>
</dbReference>
<evidence type="ECO:0000256" key="3">
    <source>
        <dbReference type="ARBA" id="ARBA00022737"/>
    </source>
</evidence>
<feature type="non-terminal residue" evidence="6">
    <location>
        <position position="1"/>
    </location>
</feature>
<keyword evidence="1" id="KW-0433">Leucine-rich repeat</keyword>
<protein>
    <recommendedName>
        <fullName evidence="5">EGF-like domain-containing protein</fullName>
    </recommendedName>
</protein>
<dbReference type="Proteomes" id="UP000034805">
    <property type="component" value="Unassembled WGS sequence"/>
</dbReference>
<dbReference type="PROSITE" id="PS50026">
    <property type="entry name" value="EGF_3"/>
    <property type="match status" value="1"/>
</dbReference>
<dbReference type="InterPro" id="IPR000483">
    <property type="entry name" value="Cys-rich_flank_reg_C"/>
</dbReference>
<dbReference type="InterPro" id="IPR000372">
    <property type="entry name" value="LRRNT"/>
</dbReference>
<evidence type="ECO:0000313" key="7">
    <source>
        <dbReference type="Proteomes" id="UP000034805"/>
    </source>
</evidence>
<evidence type="ECO:0000259" key="5">
    <source>
        <dbReference type="PROSITE" id="PS50026"/>
    </source>
</evidence>
<dbReference type="SUPFAM" id="SSF57196">
    <property type="entry name" value="EGF/Laminin"/>
    <property type="match status" value="1"/>
</dbReference>
<feature type="disulfide bond" evidence="4">
    <location>
        <begin position="228"/>
        <end position="237"/>
    </location>
</feature>
<dbReference type="InterPro" id="IPR003591">
    <property type="entry name" value="Leu-rich_rpt_typical-subtyp"/>
</dbReference>
<comment type="caution">
    <text evidence="6">The sequence shown here is derived from an EMBL/GenBank/DDBJ whole genome shotgun (WGS) entry which is preliminary data.</text>
</comment>
<dbReference type="InterPro" id="IPR000742">
    <property type="entry name" value="EGF"/>
</dbReference>
<comment type="caution">
    <text evidence="4">Lacks conserved residue(s) required for the propagation of feature annotation.</text>
</comment>
<dbReference type="FunFam" id="3.80.10.10:FF:002634">
    <property type="entry name" value="Slit homolog 1b (Drosophila)"/>
    <property type="match status" value="1"/>
</dbReference>
<dbReference type="Gene3D" id="2.10.25.10">
    <property type="entry name" value="Laminin"/>
    <property type="match status" value="1"/>
</dbReference>
<dbReference type="InterPro" id="IPR032675">
    <property type="entry name" value="LRR_dom_sf"/>
</dbReference>
<dbReference type="Gene3D" id="3.80.10.10">
    <property type="entry name" value="Ribonuclease Inhibitor"/>
    <property type="match status" value="1"/>
</dbReference>
<dbReference type="InterPro" id="IPR050541">
    <property type="entry name" value="LRR_TM_domain-containing"/>
</dbReference>
<dbReference type="SMART" id="SM00369">
    <property type="entry name" value="LRR_TYP"/>
    <property type="match status" value="3"/>
</dbReference>
<keyword evidence="4" id="KW-0245">EGF-like domain</keyword>
<evidence type="ECO:0000313" key="6">
    <source>
        <dbReference type="EMBL" id="KPP59376.1"/>
    </source>
</evidence>
<gene>
    <name evidence="6" type="ORF">Z043_122709</name>
</gene>
<keyword evidence="2" id="KW-0732">Signal</keyword>
<dbReference type="PROSITE" id="PS51450">
    <property type="entry name" value="LRR"/>
    <property type="match status" value="2"/>
</dbReference>
<dbReference type="CDD" id="cd00054">
    <property type="entry name" value="EGF_CA"/>
    <property type="match status" value="1"/>
</dbReference>
<dbReference type="GO" id="GO:0005886">
    <property type="term" value="C:plasma membrane"/>
    <property type="evidence" value="ECO:0007669"/>
    <property type="project" value="TreeGrafter"/>
</dbReference>
<dbReference type="SMART" id="SM00181">
    <property type="entry name" value="EGF"/>
    <property type="match status" value="1"/>
</dbReference>
<sequence length="265" mass="28708">HELFCGGETNISSSVPEFSVSGQEEASCVPRPQCPSECTCLETVVRCSNKHLRALPKGIPRNVTELYLDGNHFSTVPKELSTFRYLQLVDLSNNKISSLTNTSFANMSQLTTLILSYNSLRCIPALAFGGLKSLRLLAIGANPLYCDCHLRWLSDWVKTGYKEPGIARCIGPPAMEGKLLLTTPAQKFECHGGVDPAIQAKCSPCLSNPCQNQGTCQSDPVDIYKCTCPTGYKGKNCEKVLNACVSNPCANGATCQPSNEDSDVF</sequence>
<dbReference type="FunFam" id="2.10.25.10:FF:000063">
    <property type="entry name" value="Slit guidance ligand 2"/>
    <property type="match status" value="1"/>
</dbReference>
<feature type="domain" description="EGF-like" evidence="5">
    <location>
        <begin position="203"/>
        <end position="238"/>
    </location>
</feature>
<evidence type="ECO:0000256" key="2">
    <source>
        <dbReference type="ARBA" id="ARBA00022729"/>
    </source>
</evidence>
<dbReference type="PROSITE" id="PS00022">
    <property type="entry name" value="EGF_1"/>
    <property type="match status" value="1"/>
</dbReference>
<dbReference type="Pfam" id="PF13855">
    <property type="entry name" value="LRR_8"/>
    <property type="match status" value="1"/>
</dbReference>
<keyword evidence="4" id="KW-1015">Disulfide bond</keyword>
<dbReference type="AlphaFoldDB" id="A0A0P7Y141"/>
<evidence type="ECO:0000256" key="4">
    <source>
        <dbReference type="PROSITE-ProRule" id="PRU00076"/>
    </source>
</evidence>
<dbReference type="InterPro" id="IPR001611">
    <property type="entry name" value="Leu-rich_rpt"/>
</dbReference>
<dbReference type="SUPFAM" id="SSF52058">
    <property type="entry name" value="L domain-like"/>
    <property type="match status" value="1"/>
</dbReference>
<dbReference type="PANTHER" id="PTHR24369">
    <property type="entry name" value="ANTIGEN BSP, PUTATIVE-RELATED"/>
    <property type="match status" value="1"/>
</dbReference>
<dbReference type="EMBL" id="JARO02012227">
    <property type="protein sequence ID" value="KPP59376.1"/>
    <property type="molecule type" value="Genomic_DNA"/>
</dbReference>